<dbReference type="GO" id="GO:0009302">
    <property type="term" value="P:sno(s)RNA transcription"/>
    <property type="evidence" value="ECO:0007669"/>
    <property type="project" value="EnsemblFungi"/>
</dbReference>
<dbReference type="GO" id="GO:0000307">
    <property type="term" value="C:cyclin-dependent protein kinase holoenzyme complex"/>
    <property type="evidence" value="ECO:0007669"/>
    <property type="project" value="EnsemblFungi"/>
</dbReference>
<dbReference type="GO" id="GO:0006353">
    <property type="term" value="P:DNA-templated transcription termination"/>
    <property type="evidence" value="ECO:0007669"/>
    <property type="project" value="EnsemblFungi"/>
</dbReference>
<evidence type="ECO:0000313" key="2">
    <source>
        <dbReference type="Proteomes" id="UP000054886"/>
    </source>
</evidence>
<dbReference type="AlphaFoldDB" id="A0A0W0CHK3"/>
<dbReference type="VEuPathDB" id="FungiDB:GVI51_C00891"/>
<reference evidence="1 2" key="1">
    <citation type="submission" date="2015-10" db="EMBL/GenBank/DDBJ databases">
        <title>Draft genomes sequences of Candida glabrata isolates 1A, 1B, 2A, 2B, 3A and 3B.</title>
        <authorList>
            <person name="Haavelsrud O.E."/>
            <person name="Gaustad P."/>
        </authorList>
    </citation>
    <scope>NUCLEOTIDE SEQUENCE [LARGE SCALE GENOMIC DNA]</scope>
    <source>
        <strain evidence="1">910700640</strain>
    </source>
</reference>
<dbReference type="VEuPathDB" id="FungiDB:B1J91_C01177g"/>
<dbReference type="PhylomeDB" id="A0A0W0CHK3"/>
<dbReference type="VEuPathDB" id="FungiDB:GWK60_C00737"/>
<comment type="caution">
    <text evidence="1">The sequence shown here is derived from an EMBL/GenBank/DDBJ whole genome shotgun (WGS) entry which is preliminary data.</text>
</comment>
<proteinExistence type="predicted"/>
<dbReference type="SUPFAM" id="SSF47954">
    <property type="entry name" value="Cyclin-like"/>
    <property type="match status" value="1"/>
</dbReference>
<dbReference type="VEuPathDB" id="FungiDB:GW608_C00979"/>
<dbReference type="VEuPathDB" id="FungiDB:CAGL0C01177g"/>
<dbReference type="InterPro" id="IPR036915">
    <property type="entry name" value="Cyclin-like_sf"/>
</dbReference>
<gene>
    <name evidence="1" type="ORF">AO440_000410</name>
</gene>
<protein>
    <submittedName>
        <fullName evidence="1">Protein BUR2</fullName>
    </submittedName>
</protein>
<dbReference type="SMR" id="A0A0W0CHK3"/>
<sequence>MDEQTGTFNPRVLWPDVIRLPQNRWIFTCKEIIDRLGTDVHKTAEMKKLMEKCLMYLYFMKKSLNLFDYTYVEASILFFRYWYYYGLSYNLLDSIHISQAILVTACKTMENNRPIDAYVKSTCEFVTIHKIPVGNAGPRPNMDKLKWEFRDRLVKNEKKLLCQFGFDFNDGVGNARELIEEIFSGFYRFNRDDILPDEFKKTAFPKILQESRMFIVQGMTQPVTLLCDGYKFVVMSLIYCGLEYKRLVDKNFRYPKNFFSRVLLPSLKFNTQELVETFMDYRILEDNFFDLKSNKGSKLHISEEMIRNITDEDNDFCHSNEELFDYEHIREGNVSKEFMEHIQSKVDAMYEKYKTKV</sequence>
<accession>A0A0W0CHK3</accession>
<dbReference type="EMBL" id="LLZZ01000179">
    <property type="protein sequence ID" value="KTA95851.1"/>
    <property type="molecule type" value="Genomic_DNA"/>
</dbReference>
<organism evidence="1 2">
    <name type="scientific">Candida glabrata</name>
    <name type="common">Yeast</name>
    <name type="synonym">Torulopsis glabrata</name>
    <dbReference type="NCBI Taxonomy" id="5478"/>
    <lineage>
        <taxon>Eukaryota</taxon>
        <taxon>Fungi</taxon>
        <taxon>Dikarya</taxon>
        <taxon>Ascomycota</taxon>
        <taxon>Saccharomycotina</taxon>
        <taxon>Saccharomycetes</taxon>
        <taxon>Saccharomycetales</taxon>
        <taxon>Saccharomycetaceae</taxon>
        <taxon>Nakaseomyces</taxon>
    </lineage>
</organism>
<dbReference type="OMA" id="LFFRYWY"/>
<dbReference type="GO" id="GO:0016538">
    <property type="term" value="F:cyclin-dependent protein serine/threonine kinase regulator activity"/>
    <property type="evidence" value="ECO:0007669"/>
    <property type="project" value="EnsemblFungi"/>
</dbReference>
<dbReference type="Gene3D" id="1.10.472.10">
    <property type="entry name" value="Cyclin-like"/>
    <property type="match status" value="1"/>
</dbReference>
<name>A0A0W0CHK3_CANGB</name>
<dbReference type="Proteomes" id="UP000054886">
    <property type="component" value="Unassembled WGS sequence"/>
</dbReference>
<evidence type="ECO:0000313" key="1">
    <source>
        <dbReference type="EMBL" id="KTA95851.1"/>
    </source>
</evidence>
<dbReference type="GO" id="GO:0006368">
    <property type="term" value="P:transcription elongation by RNA polymerase II"/>
    <property type="evidence" value="ECO:0007669"/>
    <property type="project" value="EnsemblFungi"/>
</dbReference>